<dbReference type="EMBL" id="SRLO01000181">
    <property type="protein sequence ID" value="TNN69017.1"/>
    <property type="molecule type" value="Genomic_DNA"/>
</dbReference>
<reference evidence="2 3" key="1">
    <citation type="submission" date="2019-03" db="EMBL/GenBank/DDBJ databases">
        <title>First draft genome of Liparis tanakae, snailfish: a comprehensive survey of snailfish specific genes.</title>
        <authorList>
            <person name="Kim W."/>
            <person name="Song I."/>
            <person name="Jeong J.-H."/>
            <person name="Kim D."/>
            <person name="Kim S."/>
            <person name="Ryu S."/>
            <person name="Song J.Y."/>
            <person name="Lee S.K."/>
        </authorList>
    </citation>
    <scope>NUCLEOTIDE SEQUENCE [LARGE SCALE GENOMIC DNA]</scope>
    <source>
        <tissue evidence="2">Muscle</tissue>
    </source>
</reference>
<name>A0A4Z2HTL0_9TELE</name>
<evidence type="ECO:0000313" key="2">
    <source>
        <dbReference type="EMBL" id="TNN69017.1"/>
    </source>
</evidence>
<comment type="caution">
    <text evidence="2">The sequence shown here is derived from an EMBL/GenBank/DDBJ whole genome shotgun (WGS) entry which is preliminary data.</text>
</comment>
<protein>
    <submittedName>
        <fullName evidence="2">Uncharacterized protein</fullName>
    </submittedName>
</protein>
<proteinExistence type="predicted"/>
<dbReference type="AlphaFoldDB" id="A0A4Z2HTL0"/>
<sequence length="116" mass="13556">MEERSPPRLNTICPKGTTGSPCRGLQYLLVEKQVRLTLRFWTPHWATPSPHQIPQSHLYMQEMGNMENSAAEQGTLKFTHTYERFSEEGRWKKKRRGDGRKRGGEGERERERACEP</sequence>
<feature type="region of interest" description="Disordered" evidence="1">
    <location>
        <begin position="87"/>
        <end position="116"/>
    </location>
</feature>
<keyword evidence="3" id="KW-1185">Reference proteome</keyword>
<feature type="compositionally biased region" description="Basic and acidic residues" evidence="1">
    <location>
        <begin position="100"/>
        <end position="116"/>
    </location>
</feature>
<evidence type="ECO:0000313" key="3">
    <source>
        <dbReference type="Proteomes" id="UP000314294"/>
    </source>
</evidence>
<gene>
    <name evidence="2" type="ORF">EYF80_020720</name>
</gene>
<dbReference type="Proteomes" id="UP000314294">
    <property type="component" value="Unassembled WGS sequence"/>
</dbReference>
<evidence type="ECO:0000256" key="1">
    <source>
        <dbReference type="SAM" id="MobiDB-lite"/>
    </source>
</evidence>
<organism evidence="2 3">
    <name type="scientific">Liparis tanakae</name>
    <name type="common">Tanaka's snailfish</name>
    <dbReference type="NCBI Taxonomy" id="230148"/>
    <lineage>
        <taxon>Eukaryota</taxon>
        <taxon>Metazoa</taxon>
        <taxon>Chordata</taxon>
        <taxon>Craniata</taxon>
        <taxon>Vertebrata</taxon>
        <taxon>Euteleostomi</taxon>
        <taxon>Actinopterygii</taxon>
        <taxon>Neopterygii</taxon>
        <taxon>Teleostei</taxon>
        <taxon>Neoteleostei</taxon>
        <taxon>Acanthomorphata</taxon>
        <taxon>Eupercaria</taxon>
        <taxon>Perciformes</taxon>
        <taxon>Cottioidei</taxon>
        <taxon>Cottales</taxon>
        <taxon>Liparidae</taxon>
        <taxon>Liparis</taxon>
    </lineage>
</organism>
<accession>A0A4Z2HTL0</accession>